<organism evidence="11 12">
    <name type="scientific">Sus scrofa</name>
    <name type="common">Pig</name>
    <dbReference type="NCBI Taxonomy" id="9823"/>
    <lineage>
        <taxon>Eukaryota</taxon>
        <taxon>Metazoa</taxon>
        <taxon>Chordata</taxon>
        <taxon>Craniata</taxon>
        <taxon>Vertebrata</taxon>
        <taxon>Euteleostomi</taxon>
        <taxon>Mammalia</taxon>
        <taxon>Eutheria</taxon>
        <taxon>Laurasiatheria</taxon>
        <taxon>Artiodactyla</taxon>
        <taxon>Suina</taxon>
        <taxon>Suidae</taxon>
        <taxon>Sus</taxon>
    </lineage>
</organism>
<reference evidence="11" key="3">
    <citation type="submission" date="2025-09" db="UniProtKB">
        <authorList>
            <consortium name="Ensembl"/>
        </authorList>
    </citation>
    <scope>IDENTIFICATION</scope>
</reference>
<proteinExistence type="inferred from homology"/>
<evidence type="ECO:0000256" key="4">
    <source>
        <dbReference type="ARBA" id="ARBA00015328"/>
    </source>
</evidence>
<dbReference type="Pfam" id="PF15505">
    <property type="entry name" value="Vexin"/>
    <property type="match status" value="1"/>
</dbReference>
<comment type="subcellular location">
    <subcellularLocation>
        <location evidence="2">Cell membrane</location>
    </subcellularLocation>
    <subcellularLocation>
        <location evidence="1">Nucleus</location>
    </subcellularLocation>
</comment>
<evidence type="ECO:0000259" key="10">
    <source>
        <dbReference type="Pfam" id="PF15505"/>
    </source>
</evidence>
<dbReference type="PANTHER" id="PTHR31520">
    <property type="entry name" value="VEXIN"/>
    <property type="match status" value="1"/>
</dbReference>
<dbReference type="InterPro" id="IPR027900">
    <property type="entry name" value="Vexin_dom"/>
</dbReference>
<keyword evidence="6" id="KW-0524">Neurogenesis</keyword>
<evidence type="ECO:0000256" key="3">
    <source>
        <dbReference type="ARBA" id="ARBA00010010"/>
    </source>
</evidence>
<dbReference type="GO" id="GO:0005886">
    <property type="term" value="C:plasma membrane"/>
    <property type="evidence" value="ECO:0007669"/>
    <property type="project" value="UniProtKB-SubCell"/>
</dbReference>
<evidence type="ECO:0000313" key="11">
    <source>
        <dbReference type="Ensembl" id="ENSSSCP00000076454.1"/>
    </source>
</evidence>
<reference evidence="11" key="1">
    <citation type="journal article" date="2020" name="Gigascience">
        <title>An improved pig reference genome sequence to enable pig genetics and genomics research.</title>
        <authorList>
            <person name="Warr A."/>
            <person name="Affara N."/>
            <person name="Aken B."/>
            <person name="Beiki H."/>
            <person name="Bickhart D.M."/>
            <person name="Billis K."/>
            <person name="Chow W."/>
            <person name="Eory L."/>
            <person name="Finlayson H.A."/>
            <person name="Flicek P."/>
            <person name="Giron C.G."/>
            <person name="Griffin D.K."/>
            <person name="Hall R."/>
            <person name="Hannum G."/>
            <person name="Hourlier T."/>
            <person name="Howe K."/>
            <person name="Hume D.A."/>
            <person name="Izuogu O."/>
            <person name="Kim K."/>
            <person name="Koren S."/>
            <person name="Liu H."/>
            <person name="Manchanda N."/>
            <person name="Martin F.J."/>
            <person name="Nonneman D.J."/>
            <person name="O'Connor R.E."/>
            <person name="Phillippy A.M."/>
            <person name="Rohrer G.A."/>
            <person name="Rosen B.D."/>
            <person name="Rund L.A."/>
            <person name="Sargent C.A."/>
            <person name="Schook L.B."/>
            <person name="Schroeder S.G."/>
            <person name="Schwartz A.S."/>
            <person name="Skinner B.M."/>
            <person name="Talbot R."/>
            <person name="Tseng E."/>
            <person name="Tuggle C.K."/>
            <person name="Watson M."/>
            <person name="Smith T.P.L."/>
            <person name="Archibald A.L."/>
        </authorList>
    </citation>
    <scope>NUCLEOTIDE SEQUENCE [LARGE SCALE GENOMIC DNA]</scope>
    <source>
        <strain evidence="11">Duroc</strain>
    </source>
</reference>
<feature type="compositionally biased region" description="Basic and acidic residues" evidence="9">
    <location>
        <begin position="57"/>
        <end position="70"/>
    </location>
</feature>
<evidence type="ECO:0000256" key="9">
    <source>
        <dbReference type="SAM" id="MobiDB-lite"/>
    </source>
</evidence>
<dbReference type="InterPro" id="IPR040470">
    <property type="entry name" value="Vexin"/>
</dbReference>
<dbReference type="GO" id="GO:0030182">
    <property type="term" value="P:neuron differentiation"/>
    <property type="evidence" value="ECO:0000318"/>
    <property type="project" value="GO_Central"/>
</dbReference>
<comment type="similarity">
    <text evidence="3">Belongs to the vexin family.</text>
</comment>
<evidence type="ECO:0000256" key="2">
    <source>
        <dbReference type="ARBA" id="ARBA00004236"/>
    </source>
</evidence>
<dbReference type="AlphaFoldDB" id="A0A8W4FAV7"/>
<dbReference type="Ensembl" id="ENSSSCT00000103554.1">
    <property type="protein sequence ID" value="ENSSSCP00000076454.1"/>
    <property type="gene ID" value="ENSSSCG00000023848.4"/>
</dbReference>
<gene>
    <name evidence="11" type="primary">VXN</name>
</gene>
<accession>A0A8W4FAV7</accession>
<keyword evidence="12" id="KW-1185">Reference proteome</keyword>
<keyword evidence="8" id="KW-0539">Nucleus</keyword>
<keyword evidence="7" id="KW-0472">Membrane</keyword>
<evidence type="ECO:0000256" key="1">
    <source>
        <dbReference type="ARBA" id="ARBA00004123"/>
    </source>
</evidence>
<dbReference type="Proteomes" id="UP000008227">
    <property type="component" value="Chromosome 4"/>
</dbReference>
<evidence type="ECO:0000256" key="6">
    <source>
        <dbReference type="ARBA" id="ARBA00022902"/>
    </source>
</evidence>
<evidence type="ECO:0000256" key="8">
    <source>
        <dbReference type="ARBA" id="ARBA00023242"/>
    </source>
</evidence>
<keyword evidence="5" id="KW-1003">Cell membrane</keyword>
<protein>
    <recommendedName>
        <fullName evidence="4">Vexin</fullName>
    </recommendedName>
</protein>
<dbReference type="GO" id="GO:0005634">
    <property type="term" value="C:nucleus"/>
    <property type="evidence" value="ECO:0007669"/>
    <property type="project" value="UniProtKB-SubCell"/>
</dbReference>
<dbReference type="PANTHER" id="PTHR31520:SF1">
    <property type="entry name" value="VEXIN"/>
    <property type="match status" value="1"/>
</dbReference>
<dbReference type="FunCoup" id="A0A8W4FAV7">
    <property type="interactions" value="131"/>
</dbReference>
<feature type="domain" description="Vexin" evidence="10">
    <location>
        <begin position="42"/>
        <end position="114"/>
    </location>
</feature>
<name>A0A8W4FAV7_PIG</name>
<reference evidence="11" key="2">
    <citation type="submission" date="2025-08" db="UniProtKB">
        <authorList>
            <consortium name="Ensembl"/>
        </authorList>
    </citation>
    <scope>IDENTIFICATION</scope>
</reference>
<evidence type="ECO:0000256" key="7">
    <source>
        <dbReference type="ARBA" id="ARBA00023136"/>
    </source>
</evidence>
<evidence type="ECO:0000256" key="5">
    <source>
        <dbReference type="ARBA" id="ARBA00022475"/>
    </source>
</evidence>
<dbReference type="GeneTree" id="ENSGT00390000010499"/>
<feature type="region of interest" description="Disordered" evidence="9">
    <location>
        <begin position="55"/>
        <end position="100"/>
    </location>
</feature>
<sequence length="215" mass="23356">MHQIYSCSDENIEVFTTVIPSKVSSPARRRVKSSQHLLTKNVVIESDLYTTRPLELLPHRSERRDGEARRPGRFQNARQQGPHPAKTPTRPGGISEPKSANLCGSRAYGKALMATSSHSLLTTQMPPVARISVKAPAVLEAAAPGLENGAVLTRGSRNLKKMTEEYPTLPQGAEASLPLTGSASCGVPSILRKMWSRHKKKSEYVGATNSAFEAD</sequence>
<evidence type="ECO:0000313" key="12">
    <source>
        <dbReference type="Proteomes" id="UP000008227"/>
    </source>
</evidence>